<keyword evidence="7" id="KW-0282">Flagellum</keyword>
<dbReference type="EMBL" id="CP117416">
    <property type="protein sequence ID" value="WCT55366.1"/>
    <property type="molecule type" value="Genomic_DNA"/>
</dbReference>
<dbReference type="Gene3D" id="1.20.120.340">
    <property type="entry name" value="Flagellar protein FliS"/>
    <property type="match status" value="1"/>
</dbReference>
<dbReference type="KEGG" id="pka:PQ456_19810"/>
<evidence type="ECO:0000256" key="3">
    <source>
        <dbReference type="ARBA" id="ARBA00022490"/>
    </source>
</evidence>
<evidence type="ECO:0000313" key="7">
    <source>
        <dbReference type="EMBL" id="WCT55366.1"/>
    </source>
</evidence>
<keyword evidence="5" id="KW-0143">Chaperone</keyword>
<keyword evidence="4 6" id="KW-1005">Bacterial flagellum biogenesis</keyword>
<evidence type="ECO:0000313" key="8">
    <source>
        <dbReference type="Proteomes" id="UP001220509"/>
    </source>
</evidence>
<dbReference type="CDD" id="cd16098">
    <property type="entry name" value="FliS"/>
    <property type="match status" value="1"/>
</dbReference>
<dbReference type="GO" id="GO:0071973">
    <property type="term" value="P:bacterial-type flagellum-dependent cell motility"/>
    <property type="evidence" value="ECO:0007669"/>
    <property type="project" value="TreeGrafter"/>
</dbReference>
<evidence type="ECO:0000256" key="6">
    <source>
        <dbReference type="PIRNR" id="PIRNR039090"/>
    </source>
</evidence>
<keyword evidence="8" id="KW-1185">Reference proteome</keyword>
<dbReference type="PIRSF" id="PIRSF039090">
    <property type="entry name" value="Flis"/>
    <property type="match status" value="1"/>
</dbReference>
<name>A0AAX3M0U5_9BACL</name>
<accession>A0AAX3M0U5</accession>
<dbReference type="SUPFAM" id="SSF101116">
    <property type="entry name" value="Flagellar export chaperone FliS"/>
    <property type="match status" value="1"/>
</dbReference>
<keyword evidence="7" id="KW-0966">Cell projection</keyword>
<evidence type="ECO:0000256" key="2">
    <source>
        <dbReference type="ARBA" id="ARBA00008787"/>
    </source>
</evidence>
<dbReference type="RefSeq" id="WP_273613746.1">
    <property type="nucleotide sequence ID" value="NZ_CP117416.1"/>
</dbReference>
<evidence type="ECO:0000256" key="4">
    <source>
        <dbReference type="ARBA" id="ARBA00022795"/>
    </source>
</evidence>
<protein>
    <recommendedName>
        <fullName evidence="6">Flagellar secretion chaperone FliS</fullName>
    </recommendedName>
</protein>
<dbReference type="PANTHER" id="PTHR34773:SF1">
    <property type="entry name" value="FLAGELLAR SECRETION CHAPERONE FLIS"/>
    <property type="match status" value="1"/>
</dbReference>
<reference evidence="7 8" key="1">
    <citation type="submission" date="2023-02" db="EMBL/GenBank/DDBJ databases">
        <title>Genome sequence of Paenibacillus kyungheensis KACC 18744.</title>
        <authorList>
            <person name="Kim S."/>
            <person name="Heo J."/>
            <person name="Kwon S.-W."/>
        </authorList>
    </citation>
    <scope>NUCLEOTIDE SEQUENCE [LARGE SCALE GENOMIC DNA]</scope>
    <source>
        <strain evidence="7 8">KACC 18744</strain>
    </source>
</reference>
<gene>
    <name evidence="7" type="primary">fliS</name>
    <name evidence="7" type="ORF">PQ456_19810</name>
</gene>
<organism evidence="7 8">
    <name type="scientific">Paenibacillus kyungheensis</name>
    <dbReference type="NCBI Taxonomy" id="1452732"/>
    <lineage>
        <taxon>Bacteria</taxon>
        <taxon>Bacillati</taxon>
        <taxon>Bacillota</taxon>
        <taxon>Bacilli</taxon>
        <taxon>Bacillales</taxon>
        <taxon>Paenibacillaceae</taxon>
        <taxon>Paenibacillus</taxon>
    </lineage>
</organism>
<proteinExistence type="inferred from homology"/>
<dbReference type="Proteomes" id="UP001220509">
    <property type="component" value="Chromosome"/>
</dbReference>
<dbReference type="InterPro" id="IPR003713">
    <property type="entry name" value="FliS"/>
</dbReference>
<dbReference type="AlphaFoldDB" id="A0AAX3M0U5"/>
<dbReference type="InterPro" id="IPR036584">
    <property type="entry name" value="FliS_sf"/>
</dbReference>
<dbReference type="NCBIfam" id="TIGR00208">
    <property type="entry name" value="fliS"/>
    <property type="match status" value="1"/>
</dbReference>
<evidence type="ECO:0000256" key="5">
    <source>
        <dbReference type="ARBA" id="ARBA00023186"/>
    </source>
</evidence>
<dbReference type="Pfam" id="PF02561">
    <property type="entry name" value="FliS"/>
    <property type="match status" value="1"/>
</dbReference>
<keyword evidence="7" id="KW-0969">Cilium</keyword>
<comment type="similarity">
    <text evidence="2 6">Belongs to the FliS family.</text>
</comment>
<sequence length="127" mass="14361">MIKSPYQKYQQAQAQTASKPKLLIMLYDGAIRFVKAGIEGIEEKDYQKANNNLCKAQAIVHELISSLNFDFPIAHELIVIYEYMLHSLIEANIKKNVTLAEEVLVHLADLRETWVEASRMPEAASGV</sequence>
<comment type="subcellular location">
    <subcellularLocation>
        <location evidence="1 6">Cytoplasm</location>
        <location evidence="1 6">Cytosol</location>
    </subcellularLocation>
</comment>
<evidence type="ECO:0000256" key="1">
    <source>
        <dbReference type="ARBA" id="ARBA00004514"/>
    </source>
</evidence>
<dbReference type="GO" id="GO:0044780">
    <property type="term" value="P:bacterial-type flagellum assembly"/>
    <property type="evidence" value="ECO:0007669"/>
    <property type="project" value="InterPro"/>
</dbReference>
<dbReference type="PANTHER" id="PTHR34773">
    <property type="entry name" value="FLAGELLAR SECRETION CHAPERONE FLIS"/>
    <property type="match status" value="1"/>
</dbReference>
<keyword evidence="3 6" id="KW-0963">Cytoplasm</keyword>
<dbReference type="GO" id="GO:0005829">
    <property type="term" value="C:cytosol"/>
    <property type="evidence" value="ECO:0007669"/>
    <property type="project" value="UniProtKB-SubCell"/>
</dbReference>